<dbReference type="InterPro" id="IPR034122">
    <property type="entry name" value="Retropepsin-like_bacterial"/>
</dbReference>
<dbReference type="Gene3D" id="1.25.40.10">
    <property type="entry name" value="Tetratricopeptide repeat domain"/>
    <property type="match status" value="1"/>
</dbReference>
<sequence length="552" mass="60761">MNLGKIVCATLAGLMLGTGYGKAQTGATPPRVNCTMRKTALSDAEAALARDEYSAALNLYREMAKTDPNTGKAGTIRTLIEQNELNEAVDQSQAWAKAEPKNAVAIETLAEELFREGELANAAANAELAHTLDTCNARVYLLTARLDDMKGNFATGQKHIELAHRLDPVDPEIRWQWINTLPRARRMEETAAVLREDKVLASKRKERVADALAHANDSEKDECTMIRRIESDRVAIQPMLDGKRVAGLALDVSFNGKRRRLEIDTGASGLVLSRGAASGLGLLREQKTASDGIGDEGEVATSIAHVESVRIGDMEFQNCAVHILERRRALDIDGLIGGNVFSKYLLTLDFPKMELRIDPLPKRPGETDKLTASLDTTGDEASKAVVAIDKNEESHRYDRYIAPEMQDWTKVYRIGHNLLVPVTMTDEKQKRTSKDKLFIVDTGSDSILISPDAASGVTKVHNDYTVGVHGIAGDVKRVYSTEGLNFYFAHLKQPVYEVTAMDTTRLSHDEGVEVSGLLGATVLHRVTLHIDYRDNLIKLDFDPEHDRPGSAH</sequence>
<dbReference type="SUPFAM" id="SSF48452">
    <property type="entry name" value="TPR-like"/>
    <property type="match status" value="1"/>
</dbReference>
<dbReference type="AlphaFoldDB" id="A0A239KU63"/>
<dbReference type="CDD" id="cd05483">
    <property type="entry name" value="retropepsin_like_bacteria"/>
    <property type="match status" value="1"/>
</dbReference>
<evidence type="ECO:0000256" key="1">
    <source>
        <dbReference type="SAM" id="SignalP"/>
    </source>
</evidence>
<organism evidence="2 3">
    <name type="scientific">Granulicella rosea</name>
    <dbReference type="NCBI Taxonomy" id="474952"/>
    <lineage>
        <taxon>Bacteria</taxon>
        <taxon>Pseudomonadati</taxon>
        <taxon>Acidobacteriota</taxon>
        <taxon>Terriglobia</taxon>
        <taxon>Terriglobales</taxon>
        <taxon>Acidobacteriaceae</taxon>
        <taxon>Granulicella</taxon>
    </lineage>
</organism>
<dbReference type="SUPFAM" id="SSF50630">
    <property type="entry name" value="Acid proteases"/>
    <property type="match status" value="1"/>
</dbReference>
<accession>A0A239KU63</accession>
<gene>
    <name evidence="2" type="ORF">SAMN05421770_105159</name>
</gene>
<proteinExistence type="predicted"/>
<dbReference type="InterPro" id="IPR021109">
    <property type="entry name" value="Peptidase_aspartic_dom_sf"/>
</dbReference>
<dbReference type="Proteomes" id="UP000198356">
    <property type="component" value="Unassembled WGS sequence"/>
</dbReference>
<keyword evidence="1" id="KW-0732">Signal</keyword>
<evidence type="ECO:0000313" key="2">
    <source>
        <dbReference type="EMBL" id="SNT20774.1"/>
    </source>
</evidence>
<keyword evidence="3" id="KW-1185">Reference proteome</keyword>
<dbReference type="RefSeq" id="WP_089409233.1">
    <property type="nucleotide sequence ID" value="NZ_FZOU01000005.1"/>
</dbReference>
<dbReference type="Gene3D" id="2.40.70.10">
    <property type="entry name" value="Acid Proteases"/>
    <property type="match status" value="2"/>
</dbReference>
<evidence type="ECO:0000313" key="3">
    <source>
        <dbReference type="Proteomes" id="UP000198356"/>
    </source>
</evidence>
<name>A0A239KU63_9BACT</name>
<dbReference type="Pfam" id="PF13650">
    <property type="entry name" value="Asp_protease_2"/>
    <property type="match status" value="1"/>
</dbReference>
<protein>
    <submittedName>
        <fullName evidence="2">Flp pilus assembly protein TadD, contains TPR repeats</fullName>
    </submittedName>
</protein>
<dbReference type="EMBL" id="FZOU01000005">
    <property type="protein sequence ID" value="SNT20774.1"/>
    <property type="molecule type" value="Genomic_DNA"/>
</dbReference>
<reference evidence="2 3" key="1">
    <citation type="submission" date="2017-06" db="EMBL/GenBank/DDBJ databases">
        <authorList>
            <person name="Kim H.J."/>
            <person name="Triplett B.A."/>
        </authorList>
    </citation>
    <scope>NUCLEOTIDE SEQUENCE [LARGE SCALE GENOMIC DNA]</scope>
    <source>
        <strain evidence="2 3">DSM 18704</strain>
    </source>
</reference>
<dbReference type="OrthoDB" id="103493at2"/>
<dbReference type="InterPro" id="IPR011990">
    <property type="entry name" value="TPR-like_helical_dom_sf"/>
</dbReference>
<feature type="chain" id="PRO_5012308776" evidence="1">
    <location>
        <begin position="24"/>
        <end position="552"/>
    </location>
</feature>
<feature type="signal peptide" evidence="1">
    <location>
        <begin position="1"/>
        <end position="23"/>
    </location>
</feature>